<reference evidence="2" key="2">
    <citation type="submission" date="2023-02" db="EMBL/GenBank/DDBJ databases">
        <authorList>
            <consortium name="DOE Joint Genome Institute"/>
            <person name="Mondo S.J."/>
            <person name="Chang Y."/>
            <person name="Wang Y."/>
            <person name="Ahrendt S."/>
            <person name="Andreopoulos W."/>
            <person name="Barry K."/>
            <person name="Beard J."/>
            <person name="Benny G.L."/>
            <person name="Blankenship S."/>
            <person name="Bonito G."/>
            <person name="Cuomo C."/>
            <person name="Desiro A."/>
            <person name="Gervers K.A."/>
            <person name="Hundley H."/>
            <person name="Kuo A."/>
            <person name="LaButti K."/>
            <person name="Lang B.F."/>
            <person name="Lipzen A."/>
            <person name="O'Donnell K."/>
            <person name="Pangilinan J."/>
            <person name="Reynolds N."/>
            <person name="Sandor L."/>
            <person name="Smith M.W."/>
            <person name="Tsang A."/>
            <person name="Grigoriev I.V."/>
            <person name="Stajich J.E."/>
            <person name="Spatafora J.W."/>
        </authorList>
    </citation>
    <scope>NUCLEOTIDE SEQUENCE</scope>
    <source>
        <strain evidence="2">RSA 2281</strain>
    </source>
</reference>
<dbReference type="AlphaFoldDB" id="A0AAD5P8B2"/>
<accession>A0AAD5P8B2</accession>
<dbReference type="EMBL" id="JAIXMP010000072">
    <property type="protein sequence ID" value="KAI9243433.1"/>
    <property type="molecule type" value="Genomic_DNA"/>
</dbReference>
<reference evidence="2" key="1">
    <citation type="journal article" date="2022" name="IScience">
        <title>Evolution of zygomycete secretomes and the origins of terrestrial fungal ecologies.</title>
        <authorList>
            <person name="Chang Y."/>
            <person name="Wang Y."/>
            <person name="Mondo S."/>
            <person name="Ahrendt S."/>
            <person name="Andreopoulos W."/>
            <person name="Barry K."/>
            <person name="Beard J."/>
            <person name="Benny G.L."/>
            <person name="Blankenship S."/>
            <person name="Bonito G."/>
            <person name="Cuomo C."/>
            <person name="Desiro A."/>
            <person name="Gervers K.A."/>
            <person name="Hundley H."/>
            <person name="Kuo A."/>
            <person name="LaButti K."/>
            <person name="Lang B.F."/>
            <person name="Lipzen A."/>
            <person name="O'Donnell K."/>
            <person name="Pangilinan J."/>
            <person name="Reynolds N."/>
            <person name="Sandor L."/>
            <person name="Smith M.E."/>
            <person name="Tsang A."/>
            <person name="Grigoriev I.V."/>
            <person name="Stajich J.E."/>
            <person name="Spatafora J.W."/>
        </authorList>
    </citation>
    <scope>NUCLEOTIDE SEQUENCE</scope>
    <source>
        <strain evidence="2">RSA 2281</strain>
    </source>
</reference>
<organism evidence="2 3">
    <name type="scientific">Phascolomyces articulosus</name>
    <dbReference type="NCBI Taxonomy" id="60185"/>
    <lineage>
        <taxon>Eukaryota</taxon>
        <taxon>Fungi</taxon>
        <taxon>Fungi incertae sedis</taxon>
        <taxon>Mucoromycota</taxon>
        <taxon>Mucoromycotina</taxon>
        <taxon>Mucoromycetes</taxon>
        <taxon>Mucorales</taxon>
        <taxon>Lichtheimiaceae</taxon>
        <taxon>Phascolomyces</taxon>
    </lineage>
</organism>
<name>A0AAD5P8B2_9FUNG</name>
<evidence type="ECO:0000313" key="3">
    <source>
        <dbReference type="Proteomes" id="UP001209540"/>
    </source>
</evidence>
<proteinExistence type="predicted"/>
<evidence type="ECO:0000256" key="1">
    <source>
        <dbReference type="SAM" id="MobiDB-lite"/>
    </source>
</evidence>
<comment type="caution">
    <text evidence="2">The sequence shown here is derived from an EMBL/GenBank/DDBJ whole genome shotgun (WGS) entry which is preliminary data.</text>
</comment>
<protein>
    <submittedName>
        <fullName evidence="2">Uncharacterized protein</fullName>
    </submittedName>
</protein>
<gene>
    <name evidence="2" type="ORF">BDA99DRAFT_544439</name>
</gene>
<feature type="region of interest" description="Disordered" evidence="1">
    <location>
        <begin position="1"/>
        <end position="29"/>
    </location>
</feature>
<dbReference type="Proteomes" id="UP001209540">
    <property type="component" value="Unassembled WGS sequence"/>
</dbReference>
<feature type="compositionally biased region" description="Polar residues" evidence="1">
    <location>
        <begin position="1"/>
        <end position="27"/>
    </location>
</feature>
<keyword evidence="3" id="KW-1185">Reference proteome</keyword>
<sequence length="204" mass="23446">MSSQRTVVDPITSNNPPIQTASSTNHSKAIRHQNYALGVEDSKLDKDYKSPHNVGVRNNIASYIEGLQQYNISRDSLSQKIYSHYDYKRSQIRRPTKTRRLNAFNCHNAQLEFNYHGGEKLFEAAYMLDEMTDGEYTGVGKRVVVRKPKWGSGRANEFLYRLDELNKPRTDALRIVQVCGTDRDVTLTSTQREKLNDWTVNADE</sequence>
<evidence type="ECO:0000313" key="2">
    <source>
        <dbReference type="EMBL" id="KAI9243433.1"/>
    </source>
</evidence>